<feature type="active site" evidence="8">
    <location>
        <position position="85"/>
    </location>
</feature>
<evidence type="ECO:0000259" key="10">
    <source>
        <dbReference type="Pfam" id="PF07687"/>
    </source>
</evidence>
<dbReference type="SUPFAM" id="SSF55031">
    <property type="entry name" value="Bacterial exopeptidase dimerisation domain"/>
    <property type="match status" value="1"/>
</dbReference>
<evidence type="ECO:0000256" key="6">
    <source>
        <dbReference type="ARBA" id="ARBA00023049"/>
    </source>
</evidence>
<evidence type="ECO:0000256" key="7">
    <source>
        <dbReference type="NCBIfam" id="TIGR01882"/>
    </source>
</evidence>
<dbReference type="CDD" id="cd03892">
    <property type="entry name" value="M20_peptT"/>
    <property type="match status" value="1"/>
</dbReference>
<keyword evidence="5 9" id="KW-0862">Zinc</keyword>
<feature type="binding site" evidence="9">
    <location>
        <position position="83"/>
    </location>
    <ligand>
        <name>Zn(2+)</name>
        <dbReference type="ChEBI" id="CHEBI:29105"/>
        <label>1</label>
    </ligand>
</feature>
<accession>A0A7V4UEN9</accession>
<feature type="binding site" evidence="9">
    <location>
        <position position="146"/>
    </location>
    <ligand>
        <name>Zn(2+)</name>
        <dbReference type="ChEBI" id="CHEBI:29105"/>
        <label>1</label>
    </ligand>
</feature>
<dbReference type="Gene3D" id="3.30.70.360">
    <property type="match status" value="1"/>
</dbReference>
<dbReference type="PANTHER" id="PTHR42994:SF1">
    <property type="entry name" value="PEPTIDASE T"/>
    <property type="match status" value="1"/>
</dbReference>
<dbReference type="GO" id="GO:0045148">
    <property type="term" value="F:tripeptide aminopeptidase activity"/>
    <property type="evidence" value="ECO:0007669"/>
    <property type="project" value="UniProtKB-UniRule"/>
</dbReference>
<protein>
    <recommendedName>
        <fullName evidence="7">Peptidase T</fullName>
        <ecNumber evidence="7">3.4.11.4</ecNumber>
    </recommendedName>
</protein>
<keyword evidence="3 9" id="KW-0479">Metal-binding</keyword>
<reference evidence="11" key="1">
    <citation type="journal article" date="2020" name="mSystems">
        <title>Genome- and Community-Level Interaction Insights into Carbon Utilization and Element Cycling Functions of Hydrothermarchaeota in Hydrothermal Sediment.</title>
        <authorList>
            <person name="Zhou Z."/>
            <person name="Liu Y."/>
            <person name="Xu W."/>
            <person name="Pan J."/>
            <person name="Luo Z.H."/>
            <person name="Li M."/>
        </authorList>
    </citation>
    <scope>NUCLEOTIDE SEQUENCE [LARGE SCALE GENOMIC DNA]</scope>
    <source>
        <strain evidence="11">HyVt-577</strain>
    </source>
</reference>
<dbReference type="GO" id="GO:0008270">
    <property type="term" value="F:zinc ion binding"/>
    <property type="evidence" value="ECO:0007669"/>
    <property type="project" value="InterPro"/>
</dbReference>
<keyword evidence="2" id="KW-0645">Protease</keyword>
<name>A0A7V4UEN9_CALAY</name>
<dbReference type="GO" id="GO:0006518">
    <property type="term" value="P:peptide metabolic process"/>
    <property type="evidence" value="ECO:0007669"/>
    <property type="project" value="InterPro"/>
</dbReference>
<comment type="similarity">
    <text evidence="1">Belongs to the peptidase M20B family.</text>
</comment>
<dbReference type="Gene3D" id="3.40.630.10">
    <property type="entry name" value="Zn peptidases"/>
    <property type="match status" value="1"/>
</dbReference>
<dbReference type="InterPro" id="IPR036264">
    <property type="entry name" value="Bact_exopeptidase_dim_dom"/>
</dbReference>
<dbReference type="PIRSF" id="PIRSF037215">
    <property type="entry name" value="Peptidase_M20B"/>
    <property type="match status" value="1"/>
</dbReference>
<evidence type="ECO:0000256" key="9">
    <source>
        <dbReference type="PIRSR" id="PIRSR037215-2"/>
    </source>
</evidence>
<dbReference type="PROSITE" id="PS00758">
    <property type="entry name" value="ARGE_DAPE_CPG2_1"/>
    <property type="match status" value="1"/>
</dbReference>
<dbReference type="EC" id="3.4.11.4" evidence="7"/>
<dbReference type="EMBL" id="DRQG01000114">
    <property type="protein sequence ID" value="HGY56482.1"/>
    <property type="molecule type" value="Genomic_DNA"/>
</dbReference>
<comment type="cofactor">
    <cofactor evidence="9">
        <name>Zn(2+)</name>
        <dbReference type="ChEBI" id="CHEBI:29105"/>
    </cofactor>
    <text evidence="9">Binds 2 Zn(2+) ions per subunit.</text>
</comment>
<dbReference type="GO" id="GO:0006508">
    <property type="term" value="P:proteolysis"/>
    <property type="evidence" value="ECO:0007669"/>
    <property type="project" value="UniProtKB-UniRule"/>
</dbReference>
<evidence type="ECO:0000256" key="3">
    <source>
        <dbReference type="ARBA" id="ARBA00022723"/>
    </source>
</evidence>
<dbReference type="PANTHER" id="PTHR42994">
    <property type="entry name" value="PEPTIDASE T"/>
    <property type="match status" value="1"/>
</dbReference>
<keyword evidence="6" id="KW-0482">Metalloprotease</keyword>
<keyword evidence="11" id="KW-0031">Aminopeptidase</keyword>
<dbReference type="NCBIfam" id="TIGR01882">
    <property type="entry name" value="peptidase-T"/>
    <property type="match status" value="1"/>
</dbReference>
<feature type="binding site" evidence="9">
    <location>
        <position position="146"/>
    </location>
    <ligand>
        <name>Zn(2+)</name>
        <dbReference type="ChEBI" id="CHEBI:29105"/>
        <label>2</label>
    </ligand>
</feature>
<dbReference type="GO" id="GO:0008237">
    <property type="term" value="F:metallopeptidase activity"/>
    <property type="evidence" value="ECO:0007669"/>
    <property type="project" value="UniProtKB-KW"/>
</dbReference>
<dbReference type="InterPro" id="IPR011650">
    <property type="entry name" value="Peptidase_M20_dimer"/>
</dbReference>
<feature type="domain" description="Peptidase M20 dimerisation" evidence="10">
    <location>
        <begin position="219"/>
        <end position="314"/>
    </location>
</feature>
<proteinExistence type="inferred from homology"/>
<dbReference type="AlphaFoldDB" id="A0A7V4UEN9"/>
<dbReference type="Pfam" id="PF07687">
    <property type="entry name" value="M20_dimer"/>
    <property type="match status" value="1"/>
</dbReference>
<comment type="caution">
    <text evidence="11">The sequence shown here is derived from an EMBL/GenBank/DDBJ whole genome shotgun (WGS) entry which is preliminary data.</text>
</comment>
<feature type="binding site" evidence="9">
    <location>
        <position position="386"/>
    </location>
    <ligand>
        <name>Zn(2+)</name>
        <dbReference type="ChEBI" id="CHEBI:29105"/>
        <label>2</label>
    </ligand>
</feature>
<evidence type="ECO:0000256" key="2">
    <source>
        <dbReference type="ARBA" id="ARBA00022670"/>
    </source>
</evidence>
<dbReference type="SUPFAM" id="SSF53187">
    <property type="entry name" value="Zn-dependent exopeptidases"/>
    <property type="match status" value="1"/>
</dbReference>
<dbReference type="Proteomes" id="UP000885779">
    <property type="component" value="Unassembled WGS sequence"/>
</dbReference>
<feature type="binding site" evidence="9">
    <location>
        <position position="181"/>
    </location>
    <ligand>
        <name>Zn(2+)</name>
        <dbReference type="ChEBI" id="CHEBI:29105"/>
        <label>2</label>
    </ligand>
</feature>
<dbReference type="PROSITE" id="PS00759">
    <property type="entry name" value="ARGE_DAPE_CPG2_2"/>
    <property type="match status" value="1"/>
</dbReference>
<dbReference type="Pfam" id="PF01546">
    <property type="entry name" value="Peptidase_M20"/>
    <property type="match status" value="1"/>
</dbReference>
<feature type="binding site" evidence="9">
    <location>
        <position position="203"/>
    </location>
    <ligand>
        <name>Zn(2+)</name>
        <dbReference type="ChEBI" id="CHEBI:29105"/>
        <label>1</label>
    </ligand>
</feature>
<evidence type="ECO:0000256" key="4">
    <source>
        <dbReference type="ARBA" id="ARBA00022801"/>
    </source>
</evidence>
<dbReference type="InterPro" id="IPR001261">
    <property type="entry name" value="ArgE/DapE_CS"/>
</dbReference>
<evidence type="ECO:0000256" key="8">
    <source>
        <dbReference type="PIRSR" id="PIRSR037215-1"/>
    </source>
</evidence>
<dbReference type="GO" id="GO:0005829">
    <property type="term" value="C:cytosol"/>
    <property type="evidence" value="ECO:0007669"/>
    <property type="project" value="TreeGrafter"/>
</dbReference>
<evidence type="ECO:0000256" key="1">
    <source>
        <dbReference type="ARBA" id="ARBA00009692"/>
    </source>
</evidence>
<dbReference type="NCBIfam" id="NF009920">
    <property type="entry name" value="PRK13381.1"/>
    <property type="match status" value="1"/>
</dbReference>
<evidence type="ECO:0000313" key="11">
    <source>
        <dbReference type="EMBL" id="HGY56482.1"/>
    </source>
</evidence>
<dbReference type="NCBIfam" id="NF003976">
    <property type="entry name" value="PRK05469.1"/>
    <property type="match status" value="1"/>
</dbReference>
<sequence length="416" mass="46198">MKPVDRSLFLDRFLTYVKFDTQSSEESDTYPSTLKQLELSKHLVKELKDLGLEDVELTEHGYVFATLPANVDHPVPVIGLIAHVDTSPEVSGAGVNPVIHENYQGGDIVLPADTSQVIEYRNNPDLKNCIGHDIITTDGTTLLGADNKAGIAEIMGALTYLIQNPEIKHGKIRVAFTVDEEVGTGTEHFDVKHFGADFAYTIDGEAAGEIEDETFCADTAIVKVKGVNVHPGYAKGKMINGIKIAAEFIDRLPKNSNSPETTEGREGYLHPHAIKGGVELTEITFLVRDFTVEGLKEREKLLAHIARELSDKYNPASVEMEVKESYRNMKYKIDEHPEVVEYALEAVRRSGLEPKKNLIRGGTDGARLSYMGLPTPNVFTGGHNFHSQKEWISIQDMEKAVETIVNLLQIWEEKSR</sequence>
<evidence type="ECO:0000256" key="5">
    <source>
        <dbReference type="ARBA" id="ARBA00022833"/>
    </source>
</evidence>
<gene>
    <name evidence="11" type="primary">pepT</name>
    <name evidence="11" type="ORF">ENK44_12300</name>
</gene>
<keyword evidence="4 11" id="KW-0378">Hydrolase</keyword>
<organism evidence="11">
    <name type="scientific">Caldithrix abyssi</name>
    <dbReference type="NCBI Taxonomy" id="187145"/>
    <lineage>
        <taxon>Bacteria</taxon>
        <taxon>Pseudomonadati</taxon>
        <taxon>Calditrichota</taxon>
        <taxon>Calditrichia</taxon>
        <taxon>Calditrichales</taxon>
        <taxon>Calditrichaceae</taxon>
        <taxon>Caldithrix</taxon>
    </lineage>
</organism>
<dbReference type="InterPro" id="IPR010161">
    <property type="entry name" value="Peptidase_M20B"/>
</dbReference>
<feature type="active site" description="Proton acceptor" evidence="8">
    <location>
        <position position="180"/>
    </location>
</feature>
<dbReference type="InterPro" id="IPR002933">
    <property type="entry name" value="Peptidase_M20"/>
</dbReference>